<dbReference type="PANTHER" id="PTHR30055">
    <property type="entry name" value="HTH-TYPE TRANSCRIPTIONAL REGULATOR RUTR"/>
    <property type="match status" value="1"/>
</dbReference>
<keyword evidence="1" id="KW-0805">Transcription regulation</keyword>
<name>A0ABW5GT11_9PSEU</name>
<dbReference type="InterPro" id="IPR001647">
    <property type="entry name" value="HTH_TetR"/>
</dbReference>
<reference evidence="8" key="1">
    <citation type="journal article" date="2019" name="Int. J. Syst. Evol. Microbiol.">
        <title>The Global Catalogue of Microorganisms (GCM) 10K type strain sequencing project: providing services to taxonomists for standard genome sequencing and annotation.</title>
        <authorList>
            <consortium name="The Broad Institute Genomics Platform"/>
            <consortium name="The Broad Institute Genome Sequencing Center for Infectious Disease"/>
            <person name="Wu L."/>
            <person name="Ma J."/>
        </authorList>
    </citation>
    <scope>NUCLEOTIDE SEQUENCE [LARGE SCALE GENOMIC DNA]</scope>
    <source>
        <strain evidence="8">CGMCC 4.7643</strain>
    </source>
</reference>
<dbReference type="SUPFAM" id="SSF46689">
    <property type="entry name" value="Homeodomain-like"/>
    <property type="match status" value="1"/>
</dbReference>
<keyword evidence="3" id="KW-0804">Transcription</keyword>
<protein>
    <submittedName>
        <fullName evidence="7">TetR/AcrR family transcriptional regulator</fullName>
    </submittedName>
</protein>
<comment type="caution">
    <text evidence="7">The sequence shown here is derived from an EMBL/GenBank/DDBJ whole genome shotgun (WGS) entry which is preliminary data.</text>
</comment>
<proteinExistence type="predicted"/>
<evidence type="ECO:0000256" key="4">
    <source>
        <dbReference type="PROSITE-ProRule" id="PRU00335"/>
    </source>
</evidence>
<dbReference type="InterPro" id="IPR036271">
    <property type="entry name" value="Tet_transcr_reg_TetR-rel_C_sf"/>
</dbReference>
<organism evidence="7 8">
    <name type="scientific">Amycolatopsis samaneae</name>
    <dbReference type="NCBI Taxonomy" id="664691"/>
    <lineage>
        <taxon>Bacteria</taxon>
        <taxon>Bacillati</taxon>
        <taxon>Actinomycetota</taxon>
        <taxon>Actinomycetes</taxon>
        <taxon>Pseudonocardiales</taxon>
        <taxon>Pseudonocardiaceae</taxon>
        <taxon>Amycolatopsis</taxon>
    </lineage>
</organism>
<dbReference type="EMBL" id="JBHUKU010000022">
    <property type="protein sequence ID" value="MFD2463981.1"/>
    <property type="molecule type" value="Genomic_DNA"/>
</dbReference>
<dbReference type="Proteomes" id="UP001597419">
    <property type="component" value="Unassembled WGS sequence"/>
</dbReference>
<dbReference type="PANTHER" id="PTHR30055:SF151">
    <property type="entry name" value="TRANSCRIPTIONAL REGULATORY PROTEIN"/>
    <property type="match status" value="1"/>
</dbReference>
<dbReference type="SUPFAM" id="SSF48498">
    <property type="entry name" value="Tetracyclin repressor-like, C-terminal domain"/>
    <property type="match status" value="1"/>
</dbReference>
<evidence type="ECO:0000256" key="3">
    <source>
        <dbReference type="ARBA" id="ARBA00023163"/>
    </source>
</evidence>
<evidence type="ECO:0000259" key="6">
    <source>
        <dbReference type="PROSITE" id="PS50977"/>
    </source>
</evidence>
<evidence type="ECO:0000256" key="2">
    <source>
        <dbReference type="ARBA" id="ARBA00023125"/>
    </source>
</evidence>
<feature type="domain" description="HTH tetR-type" evidence="6">
    <location>
        <begin position="24"/>
        <end position="84"/>
    </location>
</feature>
<dbReference type="Pfam" id="PF00440">
    <property type="entry name" value="TetR_N"/>
    <property type="match status" value="1"/>
</dbReference>
<keyword evidence="2 4" id="KW-0238">DNA-binding</keyword>
<dbReference type="RefSeq" id="WP_345386054.1">
    <property type="nucleotide sequence ID" value="NZ_BAABHG010000001.1"/>
</dbReference>
<feature type="region of interest" description="Disordered" evidence="5">
    <location>
        <begin position="1"/>
        <end position="22"/>
    </location>
</feature>
<dbReference type="PRINTS" id="PR00455">
    <property type="entry name" value="HTHTETR"/>
</dbReference>
<evidence type="ECO:0000256" key="5">
    <source>
        <dbReference type="SAM" id="MobiDB-lite"/>
    </source>
</evidence>
<dbReference type="Gene3D" id="1.10.357.10">
    <property type="entry name" value="Tetracycline Repressor, domain 2"/>
    <property type="match status" value="1"/>
</dbReference>
<dbReference type="InterPro" id="IPR009057">
    <property type="entry name" value="Homeodomain-like_sf"/>
</dbReference>
<feature type="compositionally biased region" description="Low complexity" evidence="5">
    <location>
        <begin position="1"/>
        <end position="19"/>
    </location>
</feature>
<feature type="DNA-binding region" description="H-T-H motif" evidence="4">
    <location>
        <begin position="47"/>
        <end position="66"/>
    </location>
</feature>
<dbReference type="InterPro" id="IPR050109">
    <property type="entry name" value="HTH-type_TetR-like_transc_reg"/>
</dbReference>
<evidence type="ECO:0000313" key="7">
    <source>
        <dbReference type="EMBL" id="MFD2463981.1"/>
    </source>
</evidence>
<evidence type="ECO:0000313" key="8">
    <source>
        <dbReference type="Proteomes" id="UP001597419"/>
    </source>
</evidence>
<dbReference type="InterPro" id="IPR004111">
    <property type="entry name" value="Repressor_TetR_C"/>
</dbReference>
<sequence length="235" mass="25880">MTRTTTGRAAGRSAVAGQRTPRGTLSRDKIVAAAVEVLDRDGFDGVTMRSVANVLDVNAMSLYRHFHAKEDLLVAVVDELLGGLPLPPPDTPPVEAVKEIARAQFALLLRYPGLHLVDTGTDLGPGELRVSERLYAALFQSGMDIPDVIVLQAVLQRFVVGCAFRHPARRDWDHDVVYWNELRASLAKLPAERYPTLRKLGAGLADARRTQEDVFEEGLDTVLAPLAARTRRRRP</sequence>
<accession>A0ABW5GT11</accession>
<keyword evidence="8" id="KW-1185">Reference proteome</keyword>
<dbReference type="Pfam" id="PF02909">
    <property type="entry name" value="TetR_C_1"/>
    <property type="match status" value="1"/>
</dbReference>
<gene>
    <name evidence="7" type="ORF">ACFSYJ_35560</name>
</gene>
<evidence type="ECO:0000256" key="1">
    <source>
        <dbReference type="ARBA" id="ARBA00023015"/>
    </source>
</evidence>
<dbReference type="PROSITE" id="PS50977">
    <property type="entry name" value="HTH_TETR_2"/>
    <property type="match status" value="1"/>
</dbReference>